<keyword evidence="2" id="KW-1185">Reference proteome</keyword>
<comment type="caution">
    <text evidence="1">The sequence shown here is derived from an EMBL/GenBank/DDBJ whole genome shotgun (WGS) entry which is preliminary data.</text>
</comment>
<reference evidence="1 2" key="1">
    <citation type="journal article" date="2021" name="Nat. Commun.">
        <title>Genetic determinants of endophytism in the Arabidopsis root mycobiome.</title>
        <authorList>
            <person name="Mesny F."/>
            <person name="Miyauchi S."/>
            <person name="Thiergart T."/>
            <person name="Pickel B."/>
            <person name="Atanasova L."/>
            <person name="Karlsson M."/>
            <person name="Huettel B."/>
            <person name="Barry K.W."/>
            <person name="Haridas S."/>
            <person name="Chen C."/>
            <person name="Bauer D."/>
            <person name="Andreopoulos W."/>
            <person name="Pangilinan J."/>
            <person name="LaButti K."/>
            <person name="Riley R."/>
            <person name="Lipzen A."/>
            <person name="Clum A."/>
            <person name="Drula E."/>
            <person name="Henrissat B."/>
            <person name="Kohler A."/>
            <person name="Grigoriev I.V."/>
            <person name="Martin F.M."/>
            <person name="Hacquard S."/>
        </authorList>
    </citation>
    <scope>NUCLEOTIDE SEQUENCE [LARGE SCALE GENOMIC DNA]</scope>
    <source>
        <strain evidence="1 2">MPI-SDFR-AT-0079</strain>
    </source>
</reference>
<protein>
    <submittedName>
        <fullName evidence="1">Uncharacterized protein</fullName>
    </submittedName>
</protein>
<proteinExistence type="predicted"/>
<evidence type="ECO:0000313" key="1">
    <source>
        <dbReference type="EMBL" id="KAH6622884.1"/>
    </source>
</evidence>
<evidence type="ECO:0000313" key="2">
    <source>
        <dbReference type="Proteomes" id="UP000724584"/>
    </source>
</evidence>
<name>A0ACB7NXP2_9PEZI</name>
<dbReference type="Proteomes" id="UP000724584">
    <property type="component" value="Unassembled WGS sequence"/>
</dbReference>
<accession>A0ACB7NXP2</accession>
<dbReference type="EMBL" id="JAGIZQ010000006">
    <property type="protein sequence ID" value="KAH6622884.1"/>
    <property type="molecule type" value="Genomic_DNA"/>
</dbReference>
<sequence>MLNPADPYPRKKVAVVGSGCAGIAALWALNRSPHDVYMYEASGRLGGHAQTVEFTNGKYKTMVDTGFIVMNSETYPNFLNFLKRIGVKTDPTEMSFSVSRDQGRFEWAGSSFDTLFCQRGNLFSPRMWRMLFDIFRFNQFAVDILKAKEPTEETIGEYLDREGYSNAFRDNYLIPMAAAAWNTSPDKFALDFPAVTLVRFLWNHHLLSTFAARPEWRTISTGSKTYIDKVFQGFPPNHLRLNTTVTALTNEADGRVRLHTQDGNSEVFDHVILATHGDQAYSIIRNSATEEERSILKTFRTSPNVAVLHSDTSLMPRSKTAWSSWNYMTKSASPNGKGNINQVSLTYNMNALQHIPRDAFGNVLVTLNPLHEPDPKTVQGWFSYRHGVYNAETIRAQQQLDSIQNTRGISYAGAWTKYGFHEDGFSSGLRVAVEHLGATIPFEFKDSTCSRGEKPRLSLLDYLFRLLIALIQMFIIEILDGLLNMASRATTTRRLASRVSGPGGINGRLHEKEH</sequence>
<organism evidence="1 2">
    <name type="scientific">Chaetomium tenue</name>
    <dbReference type="NCBI Taxonomy" id="1854479"/>
    <lineage>
        <taxon>Eukaryota</taxon>
        <taxon>Fungi</taxon>
        <taxon>Dikarya</taxon>
        <taxon>Ascomycota</taxon>
        <taxon>Pezizomycotina</taxon>
        <taxon>Sordariomycetes</taxon>
        <taxon>Sordariomycetidae</taxon>
        <taxon>Sordariales</taxon>
        <taxon>Chaetomiaceae</taxon>
        <taxon>Chaetomium</taxon>
    </lineage>
</organism>
<gene>
    <name evidence="1" type="ORF">F5144DRAFT_495483</name>
</gene>